<dbReference type="RefSeq" id="WP_188895499.1">
    <property type="nucleotide sequence ID" value="NZ_BMMZ01000005.1"/>
</dbReference>
<dbReference type="InterPro" id="IPR012337">
    <property type="entry name" value="RNaseH-like_sf"/>
</dbReference>
<keyword evidence="3" id="KW-1185">Reference proteome</keyword>
<proteinExistence type="predicted"/>
<dbReference type="Pfam" id="PF13482">
    <property type="entry name" value="RNase_H_2"/>
    <property type="match status" value="1"/>
</dbReference>
<evidence type="ECO:0000313" key="3">
    <source>
        <dbReference type="Proteomes" id="UP000613840"/>
    </source>
</evidence>
<dbReference type="Proteomes" id="UP000613840">
    <property type="component" value="Unassembled WGS sequence"/>
</dbReference>
<dbReference type="AlphaFoldDB" id="A0A917S870"/>
<protein>
    <submittedName>
        <fullName evidence="2">Recombinase RecB</fullName>
    </submittedName>
</protein>
<dbReference type="InterPro" id="IPR038720">
    <property type="entry name" value="YprB_RNase_H-like_dom"/>
</dbReference>
<reference evidence="2" key="2">
    <citation type="submission" date="2020-09" db="EMBL/GenBank/DDBJ databases">
        <authorList>
            <person name="Sun Q."/>
            <person name="Zhou Y."/>
        </authorList>
    </citation>
    <scope>NUCLEOTIDE SEQUENCE</scope>
    <source>
        <strain evidence="2">CGMCC 4.7306</strain>
    </source>
</reference>
<organism evidence="2 3">
    <name type="scientific">Microlunatus endophyticus</name>
    <dbReference type="NCBI Taxonomy" id="1716077"/>
    <lineage>
        <taxon>Bacteria</taxon>
        <taxon>Bacillati</taxon>
        <taxon>Actinomycetota</taxon>
        <taxon>Actinomycetes</taxon>
        <taxon>Propionibacteriales</taxon>
        <taxon>Propionibacteriaceae</taxon>
        <taxon>Microlunatus</taxon>
    </lineage>
</organism>
<name>A0A917S870_9ACTN</name>
<gene>
    <name evidence="2" type="ORF">GCM10011575_22800</name>
</gene>
<comment type="caution">
    <text evidence="2">The sequence shown here is derived from an EMBL/GenBank/DDBJ whole genome shotgun (WGS) entry which is preliminary data.</text>
</comment>
<sequence>MTTAARTRDAGKYTDPTGDTAGDRSASFVLGAYAARSCAVKTQNAFDATIPLQAREVDDRLAELFEGGEQFEEEVLAQLIAAYGSRGQVIDLRLADELPAHIQSGALAEAVASGAGLIVGGLLPRDPVRHRSGRPDVLVRGEDRADGSPGYHVVDIKHHKIHERKRPTTAPRPNSSVLVSSFEAPAPDFADEVAGYGFRLTSREADLLQLAHYQRMLGDLGWDAPGRPLAGLIGTDDWAREAMVTWMDLAEPLLRTFSRSDDSGWTARSALERYDHEHAFRVDVARIAARQTGRPDDPPLLVQPIVVAECSGCQWWDYCRSKLPDDDVSLRIGKGSLDVREIATLRAHGISTVDQLAGVDLDELFGWYLPEVTHRAGAEERLRQAARRARLITAGVEYERITSGPIEVPGAELEIDFDIETTVEGTIYLWGFRDSSDGVYHPFADFTEVDAEDEHRLAVRALTWLREQAEQTGSVRVYHYSGFETAALRRLAEAHPAEPIFSWALDFAAEHFCDLLTLVRQNYFGVHGIGLKPVATAGAGFAWRDDDAGGLNSTRWFTDAVHAESAELRELARVRVLNYNEDDVIATARVRAWLRAS</sequence>
<dbReference type="EMBL" id="BMMZ01000005">
    <property type="protein sequence ID" value="GGL63874.1"/>
    <property type="molecule type" value="Genomic_DNA"/>
</dbReference>
<dbReference type="InterPro" id="IPR019993">
    <property type="entry name" value="RecB_nuclease_TM0106_put"/>
</dbReference>
<evidence type="ECO:0000313" key="2">
    <source>
        <dbReference type="EMBL" id="GGL63874.1"/>
    </source>
</evidence>
<evidence type="ECO:0000259" key="1">
    <source>
        <dbReference type="Pfam" id="PF13482"/>
    </source>
</evidence>
<feature type="domain" description="YprB ribonuclease H-like" evidence="1">
    <location>
        <begin position="417"/>
        <end position="594"/>
    </location>
</feature>
<reference evidence="2" key="1">
    <citation type="journal article" date="2014" name="Int. J. Syst. Evol. Microbiol.">
        <title>Complete genome sequence of Corynebacterium casei LMG S-19264T (=DSM 44701T), isolated from a smear-ripened cheese.</title>
        <authorList>
            <consortium name="US DOE Joint Genome Institute (JGI-PGF)"/>
            <person name="Walter F."/>
            <person name="Albersmeier A."/>
            <person name="Kalinowski J."/>
            <person name="Ruckert C."/>
        </authorList>
    </citation>
    <scope>NUCLEOTIDE SEQUENCE</scope>
    <source>
        <strain evidence="2">CGMCC 4.7306</strain>
    </source>
</reference>
<accession>A0A917S870</accession>
<dbReference type="SUPFAM" id="SSF53098">
    <property type="entry name" value="Ribonuclease H-like"/>
    <property type="match status" value="1"/>
</dbReference>
<dbReference type="NCBIfam" id="TIGR03491">
    <property type="entry name" value="TM0106 family RecB-like putative nuclease"/>
    <property type="match status" value="1"/>
</dbReference>